<dbReference type="OrthoDB" id="3564612at2759"/>
<dbReference type="AlphaFoldDB" id="A0A8H7TFD0"/>
<keyword evidence="3" id="KW-1185">Reference proteome</keyword>
<protein>
    <submittedName>
        <fullName evidence="2">Uncharacterized protein</fullName>
    </submittedName>
</protein>
<feature type="region of interest" description="Disordered" evidence="1">
    <location>
        <begin position="38"/>
        <end position="71"/>
    </location>
</feature>
<name>A0A8H7TFD0_9HELO</name>
<evidence type="ECO:0000313" key="3">
    <source>
        <dbReference type="Proteomes" id="UP000664132"/>
    </source>
</evidence>
<evidence type="ECO:0000313" key="2">
    <source>
        <dbReference type="EMBL" id="KAG4418187.1"/>
    </source>
</evidence>
<comment type="caution">
    <text evidence="2">The sequence shown here is derived from an EMBL/GenBank/DDBJ whole genome shotgun (WGS) entry which is preliminary data.</text>
</comment>
<proteinExistence type="predicted"/>
<evidence type="ECO:0000256" key="1">
    <source>
        <dbReference type="SAM" id="MobiDB-lite"/>
    </source>
</evidence>
<feature type="region of interest" description="Disordered" evidence="1">
    <location>
        <begin position="197"/>
        <end position="217"/>
    </location>
</feature>
<accession>A0A8H7TFD0</accession>
<sequence length="217" mass="24567">MAQWQLINALAIRYPLKPNMESQMRRALLDFIATESQTQLASGQSPPPPSVGNYAISSTPTPPRRHSRSQIPELTITHQRQAKGKSRYTVKKRRKVAEVRKRGACEYHRKKKLECNCIFQHMDDATEQHNVDLSAQLSTPVMNYSTYDNPFSSQGESTSQQDEIQGNDKILFHNFTPAGQPIGQVCDFPQVSDNATAYFPSTTQDSRPSTWQDIPWA</sequence>
<dbReference type="EMBL" id="JAFJYH010000135">
    <property type="protein sequence ID" value="KAG4418187.1"/>
    <property type="molecule type" value="Genomic_DNA"/>
</dbReference>
<gene>
    <name evidence="2" type="ORF">IFR04_008708</name>
</gene>
<reference evidence="2" key="1">
    <citation type="submission" date="2021-02" db="EMBL/GenBank/DDBJ databases">
        <title>Genome sequence Cadophora malorum strain M34.</title>
        <authorList>
            <person name="Stefanovic E."/>
            <person name="Vu D."/>
            <person name="Scully C."/>
            <person name="Dijksterhuis J."/>
            <person name="Roader J."/>
            <person name="Houbraken J."/>
        </authorList>
    </citation>
    <scope>NUCLEOTIDE SEQUENCE</scope>
    <source>
        <strain evidence="2">M34</strain>
    </source>
</reference>
<dbReference type="Proteomes" id="UP000664132">
    <property type="component" value="Unassembled WGS sequence"/>
</dbReference>
<organism evidence="2 3">
    <name type="scientific">Cadophora malorum</name>
    <dbReference type="NCBI Taxonomy" id="108018"/>
    <lineage>
        <taxon>Eukaryota</taxon>
        <taxon>Fungi</taxon>
        <taxon>Dikarya</taxon>
        <taxon>Ascomycota</taxon>
        <taxon>Pezizomycotina</taxon>
        <taxon>Leotiomycetes</taxon>
        <taxon>Helotiales</taxon>
        <taxon>Ploettnerulaceae</taxon>
        <taxon>Cadophora</taxon>
    </lineage>
</organism>